<evidence type="ECO:0000256" key="3">
    <source>
        <dbReference type="ARBA" id="ARBA00022679"/>
    </source>
</evidence>
<dbReference type="Gene3D" id="2.160.10.10">
    <property type="entry name" value="Hexapeptide repeat proteins"/>
    <property type="match status" value="1"/>
</dbReference>
<dbReference type="CDD" id="cd03352">
    <property type="entry name" value="LbH_LpxD"/>
    <property type="match status" value="1"/>
</dbReference>
<protein>
    <submittedName>
        <fullName evidence="7">UDP-3-O-[3-hydroxymyristoyl] glucosamine N-acyltransferase</fullName>
    </submittedName>
</protein>
<dbReference type="PROSITE" id="PS00101">
    <property type="entry name" value="HEXAPEP_TRANSFERASES"/>
    <property type="match status" value="1"/>
</dbReference>
<reference evidence="7 8" key="1">
    <citation type="submission" date="2016-10" db="EMBL/GenBank/DDBJ databases">
        <authorList>
            <person name="de Groot N.N."/>
        </authorList>
    </citation>
    <scope>NUCLEOTIDE SEQUENCE [LARGE SCALE GENOMIC DNA]</scope>
    <source>
        <strain evidence="7 8">DSM 12272</strain>
    </source>
</reference>
<dbReference type="Gene3D" id="3.40.1390.10">
    <property type="entry name" value="MurE/MurF, N-terminal domain"/>
    <property type="match status" value="1"/>
</dbReference>
<dbReference type="Pfam" id="PF00132">
    <property type="entry name" value="Hexapep"/>
    <property type="match status" value="3"/>
</dbReference>
<keyword evidence="1" id="KW-0444">Lipid biosynthesis</keyword>
<dbReference type="InterPro" id="IPR001451">
    <property type="entry name" value="Hexapep"/>
</dbReference>
<keyword evidence="3 7" id="KW-0808">Transferase</keyword>
<dbReference type="AlphaFoldDB" id="A0A1H0PRX0"/>
<keyword evidence="5" id="KW-0443">Lipid metabolism</keyword>
<dbReference type="RefSeq" id="WP_089966609.1">
    <property type="nucleotide sequence ID" value="NZ_FNJM01000002.1"/>
</dbReference>
<dbReference type="OrthoDB" id="9784739at2"/>
<evidence type="ECO:0000256" key="6">
    <source>
        <dbReference type="ARBA" id="ARBA00023315"/>
    </source>
</evidence>
<dbReference type="PANTHER" id="PTHR43378">
    <property type="entry name" value="UDP-3-O-ACYLGLUCOSAMINE N-ACYLTRANSFERASE"/>
    <property type="match status" value="1"/>
</dbReference>
<evidence type="ECO:0000313" key="7">
    <source>
        <dbReference type="EMBL" id="SDP07296.1"/>
    </source>
</evidence>
<dbReference type="InterPro" id="IPR007691">
    <property type="entry name" value="LpxD"/>
</dbReference>
<dbReference type="GO" id="GO:0016410">
    <property type="term" value="F:N-acyltransferase activity"/>
    <property type="evidence" value="ECO:0007669"/>
    <property type="project" value="InterPro"/>
</dbReference>
<dbReference type="InterPro" id="IPR011004">
    <property type="entry name" value="Trimer_LpxA-like_sf"/>
</dbReference>
<dbReference type="InterPro" id="IPR018357">
    <property type="entry name" value="Hexapep_transf_CS"/>
</dbReference>
<keyword evidence="6 7" id="KW-0012">Acyltransferase</keyword>
<keyword evidence="8" id="KW-1185">Reference proteome</keyword>
<name>A0A1H0PRX0_9CLOT</name>
<gene>
    <name evidence="7" type="ORF">SAMN04488529_10232</name>
</gene>
<dbReference type="PANTHER" id="PTHR43378:SF2">
    <property type="entry name" value="UDP-3-O-ACYLGLUCOSAMINE N-ACYLTRANSFERASE 1, MITOCHONDRIAL-RELATED"/>
    <property type="match status" value="1"/>
</dbReference>
<evidence type="ECO:0000256" key="2">
    <source>
        <dbReference type="ARBA" id="ARBA00022556"/>
    </source>
</evidence>
<evidence type="ECO:0000256" key="4">
    <source>
        <dbReference type="ARBA" id="ARBA00022737"/>
    </source>
</evidence>
<organism evidence="7 8">
    <name type="scientific">Clostridium gasigenes</name>
    <dbReference type="NCBI Taxonomy" id="94869"/>
    <lineage>
        <taxon>Bacteria</taxon>
        <taxon>Bacillati</taxon>
        <taxon>Bacillota</taxon>
        <taxon>Clostridia</taxon>
        <taxon>Eubacteriales</taxon>
        <taxon>Clostridiaceae</taxon>
        <taxon>Clostridium</taxon>
    </lineage>
</organism>
<dbReference type="GO" id="GO:0016020">
    <property type="term" value="C:membrane"/>
    <property type="evidence" value="ECO:0007669"/>
    <property type="project" value="GOC"/>
</dbReference>
<keyword evidence="2" id="KW-0441">Lipid A biosynthesis</keyword>
<accession>A0A1H0PRX0</accession>
<sequence>MKIISSKIINTIGYVDIIQNEDIEINGVSTIGNIKKNTIIFFKKYSEELVEIVNNIEDCFIILKQEYKSKIKFGKNTYVFAENPRYEYARVVNVVLKNEEKNKINIELINGSYISESSDIHESVFIEPTCYIGKNVKIGQNTIVMAGAKIKDNVTIGENCIIRENCVIGGFGFGFEKDESGINYRIPHIGGVIIEDNVEIGAITTICSGTINPTIIKNYVKIDDHVHIAHNCVIGENCTITACAEISGSCIVGKNTWVAPNTSVINGITIGENVTIGMGAVINKSVDNNEVMVGSPAESLSDAKKFRKFKIKMMSEV</sequence>
<evidence type="ECO:0000313" key="8">
    <source>
        <dbReference type="Proteomes" id="UP000198597"/>
    </source>
</evidence>
<dbReference type="STRING" id="94869.SAMN04488529_10232"/>
<proteinExistence type="predicted"/>
<dbReference type="SUPFAM" id="SSF51161">
    <property type="entry name" value="Trimeric LpxA-like enzymes"/>
    <property type="match status" value="1"/>
</dbReference>
<keyword evidence="4" id="KW-0677">Repeat</keyword>
<evidence type="ECO:0000256" key="1">
    <source>
        <dbReference type="ARBA" id="ARBA00022516"/>
    </source>
</evidence>
<dbReference type="Proteomes" id="UP000198597">
    <property type="component" value="Unassembled WGS sequence"/>
</dbReference>
<dbReference type="EMBL" id="FNJM01000002">
    <property type="protein sequence ID" value="SDP07296.1"/>
    <property type="molecule type" value="Genomic_DNA"/>
</dbReference>
<evidence type="ECO:0000256" key="5">
    <source>
        <dbReference type="ARBA" id="ARBA00023098"/>
    </source>
</evidence>
<dbReference type="GO" id="GO:0009245">
    <property type="term" value="P:lipid A biosynthetic process"/>
    <property type="evidence" value="ECO:0007669"/>
    <property type="project" value="UniProtKB-KW"/>
</dbReference>